<dbReference type="RefSeq" id="WP_005290293.1">
    <property type="nucleotide sequence ID" value="NZ_CM000961.1"/>
</dbReference>
<evidence type="ECO:0000313" key="3">
    <source>
        <dbReference type="Proteomes" id="UP000004208"/>
    </source>
</evidence>
<keyword evidence="3" id="KW-1185">Reference proteome</keyword>
<dbReference type="STRING" id="585529.HMPREF0291_11694"/>
<dbReference type="InterPro" id="IPR002818">
    <property type="entry name" value="DJ-1/PfpI"/>
</dbReference>
<dbReference type="OrthoDB" id="6003696at2"/>
<feature type="domain" description="DJ-1/PfpI" evidence="1">
    <location>
        <begin position="8"/>
        <end position="170"/>
    </location>
</feature>
<accession>D7WD06</accession>
<dbReference type="eggNOG" id="COG0693">
    <property type="taxonomic scope" value="Bacteria"/>
</dbReference>
<dbReference type="Proteomes" id="UP000004208">
    <property type="component" value="Unassembled WGS sequence"/>
</dbReference>
<dbReference type="AlphaFoldDB" id="D7WD06"/>
<dbReference type="PANTHER" id="PTHR43130">
    <property type="entry name" value="ARAC-FAMILY TRANSCRIPTIONAL REGULATOR"/>
    <property type="match status" value="1"/>
</dbReference>
<dbReference type="EMBL" id="ACLJ02000003">
    <property type="protein sequence ID" value="EFK54037.1"/>
    <property type="molecule type" value="Genomic_DNA"/>
</dbReference>
<dbReference type="PANTHER" id="PTHR43130:SF3">
    <property type="entry name" value="HTH-TYPE TRANSCRIPTIONAL REGULATOR RV1931C"/>
    <property type="match status" value="1"/>
</dbReference>
<dbReference type="HOGENOM" id="CLU_000445_44_5_11"/>
<dbReference type="Gene3D" id="3.40.50.880">
    <property type="match status" value="1"/>
</dbReference>
<dbReference type="Pfam" id="PF01965">
    <property type="entry name" value="DJ-1_PfpI"/>
    <property type="match status" value="1"/>
</dbReference>
<protein>
    <submittedName>
        <fullName evidence="2">DJ-1/PfpI family protein</fullName>
    </submittedName>
</protein>
<evidence type="ECO:0000313" key="2">
    <source>
        <dbReference type="EMBL" id="EFK54037.1"/>
    </source>
</evidence>
<dbReference type="InterPro" id="IPR052158">
    <property type="entry name" value="INH-QAR"/>
</dbReference>
<evidence type="ECO:0000259" key="1">
    <source>
        <dbReference type="Pfam" id="PF01965"/>
    </source>
</evidence>
<name>D7WD06_9CORY</name>
<organism evidence="2 3">
    <name type="scientific">Corynebacterium genitalium ATCC 33030</name>
    <dbReference type="NCBI Taxonomy" id="585529"/>
    <lineage>
        <taxon>Bacteria</taxon>
        <taxon>Bacillati</taxon>
        <taxon>Actinomycetota</taxon>
        <taxon>Actinomycetes</taxon>
        <taxon>Mycobacteriales</taxon>
        <taxon>Corynebacteriaceae</taxon>
        <taxon>Corynebacterium</taxon>
    </lineage>
</organism>
<dbReference type="SUPFAM" id="SSF52317">
    <property type="entry name" value="Class I glutamine amidotransferase-like"/>
    <property type="match status" value="1"/>
</dbReference>
<reference evidence="2" key="1">
    <citation type="submission" date="2010-06" db="EMBL/GenBank/DDBJ databases">
        <authorList>
            <person name="Muzny D."/>
            <person name="Qin X."/>
            <person name="Buhay C."/>
            <person name="Dugan-Rocha S."/>
            <person name="Ding Y."/>
            <person name="Chen G."/>
            <person name="Hawes A."/>
            <person name="Holder M."/>
            <person name="Jhangiani S."/>
            <person name="Johnson A."/>
            <person name="Khan Z."/>
            <person name="Li Z."/>
            <person name="Liu W."/>
            <person name="Liu X."/>
            <person name="Perez L."/>
            <person name="Shen H."/>
            <person name="Wang Q."/>
            <person name="Watt J."/>
            <person name="Xi L."/>
            <person name="Xin Y."/>
            <person name="Zhou J."/>
            <person name="Deng J."/>
            <person name="Jiang H."/>
            <person name="Liu Y."/>
            <person name="Qu J."/>
            <person name="Song X.-Z."/>
            <person name="Zhang L."/>
            <person name="Villasana D."/>
            <person name="Johnson A."/>
            <person name="Liu J."/>
            <person name="Liyanage D."/>
            <person name="Lorensuhewa L."/>
            <person name="Robinson T."/>
            <person name="Song A."/>
            <person name="Song B.-B."/>
            <person name="Dinh H."/>
            <person name="Thornton R."/>
            <person name="Coyle M."/>
            <person name="Francisco L."/>
            <person name="Jackson L."/>
            <person name="Javaid M."/>
            <person name="Korchina V."/>
            <person name="Kovar C."/>
            <person name="Mata R."/>
            <person name="Mathew T."/>
            <person name="Ngo R."/>
            <person name="Nguyen L."/>
            <person name="Nguyen N."/>
            <person name="Okwuonu G."/>
            <person name="Ongeri F."/>
            <person name="Pham C."/>
            <person name="Simmons D."/>
            <person name="Wilczek-Boney K."/>
            <person name="Hale W."/>
            <person name="Jakkamsetti A."/>
            <person name="Pham P."/>
            <person name="Ruth R."/>
            <person name="San Lucas F."/>
            <person name="Warren J."/>
            <person name="Zhang J."/>
            <person name="Zhao Z."/>
            <person name="Zhou C."/>
            <person name="Zhu D."/>
            <person name="Lee S."/>
            <person name="Bess C."/>
            <person name="Blankenburg K."/>
            <person name="Forbes L."/>
            <person name="Fu Q."/>
            <person name="Gubbala S."/>
            <person name="Hirani K."/>
            <person name="Jayaseelan J.C."/>
            <person name="Lara F."/>
            <person name="Munidasa M."/>
            <person name="Palculict T."/>
            <person name="Patil S."/>
            <person name="Pu L.-L."/>
            <person name="Saada N."/>
            <person name="Tang L."/>
            <person name="Weissenberger G."/>
            <person name="Zhu Y."/>
            <person name="Hemphill L."/>
            <person name="Shang Y."/>
            <person name="Youmans B."/>
            <person name="Ayvaz T."/>
            <person name="Ross M."/>
            <person name="Santibanez J."/>
            <person name="Aqrawi P."/>
            <person name="Gross S."/>
            <person name="Joshi V."/>
            <person name="Fowler G."/>
            <person name="Nazareth L."/>
            <person name="Reid J."/>
            <person name="Worley K."/>
            <person name="Petrosino J."/>
            <person name="Highlander S."/>
            <person name="Gibbs R."/>
        </authorList>
    </citation>
    <scope>NUCLEOTIDE SEQUENCE [LARGE SCALE GENOMIC DNA]</scope>
    <source>
        <strain evidence="2">ATCC 33030</strain>
    </source>
</reference>
<proteinExistence type="predicted"/>
<sequence length="207" mass="22521">MTKLLACYATDTMADWEFAYLTTLVARAQQAKPGTCEIQFVGDRVEDVHTLGGLNLKPDVDLDELDLDQLSVLVIPGGDTYGSGHEPLLEIVRECERQGVPVAAICGGTIALARAGVLDHRKHTSNAMEFLVGTGYLGADNYSDAPTESDRGVITASGIYPVQFTAAVLREINLLSNDLIDSWEKLYLGDPEIFPEFMEALDAWQNA</sequence>
<dbReference type="InterPro" id="IPR029062">
    <property type="entry name" value="Class_I_gatase-like"/>
</dbReference>
<comment type="caution">
    <text evidence="2">The sequence shown here is derived from an EMBL/GenBank/DDBJ whole genome shotgun (WGS) entry which is preliminary data.</text>
</comment>
<gene>
    <name evidence="2" type="ORF">HMPREF0291_11694</name>
</gene>